<proteinExistence type="inferred from homology"/>
<sequence length="1093" mass="128911">MSSIVNSLIEKLVQHLTSAVPGSENHKKFVNNVHSTFKYGKFGSAGHRDISRSYNGLIEKFRLHAQDDKADYLEKLFTTYINRPIHEGSIPIHTRYDILNLILNLSESPLRTSFNPSLSKPKSKTQLNVDDIFREEPLKGQHWEIKSNYADDDDDDDDWGDFDVQAWIRERLGDRAVNLQNSRRSSIQKNVSNSEHQNEKDEVLEFDMNYDIIQKIESRQYWRNDFHNNPEIFETEFNFNDACTTAPALAKHRSQDERYLFYDPTRAKYITELDAIREVLFMLSGRPSYLFLQLKNGKFQVKSNIMLMHLTESGFRAILEFFCDYGNKLVKLRTIASKICRESCALYGQTAQAFAASILKMVWKFDKLLADFELEYQVDHIKSQDQVTYISLLHLRSKLMNRLYEFTVIYNLVEKSILNDIPELYYQESTIKQSKNTSAAPSKIAYDILSALYKETSTQQTVGNNSIFIILGKHLDNSFAPFVRMMNDWICTGKCHDPANEFFVVRTPNINQNSAQYWQYMYNIREDSVPVFLEPFVRRILFSGKARNLLMSLKLKEEETLHRMTFQYNPEEFEYDIESLLLFDFTNPKDSEEFDLLNNPLEEDFIHEEMVHMEKYDECKSSDKNDNTEHLVENFEQGQQERKDDNETNLKDDGENREITKDKTEQMDLLPEINNLTDLNVIIETYPKTISALFPLWNKSKVQIEQNKEQIDESNQYVNIDPVVKIQPLSERFREKFEEYLHPRYMRIGQQLYDALVEQCHLWRHLKSLAGIYFMQQGETMHQLSDVLFDRIDKKQMWYDSYVLNEVVLNTIENFKWLDKNSVSVWIDDETGKKPNTTTVRVFEKIVFEYRLPWPLDNIIHSNTLELYKRIFIFLLQVKRSKYLLERLSFSRNQDNSTAMILFYGVRMKLIWFLNAIWDYTMRTILLSETENFHKKLEQVFDIDEMISLHGQYIFTVHDRCLLNKNAIPIHNSILDVLELTIQFSTLYTRYRGENVSFYDHSRYDRPRRFKDDSSDSDSDSLLIDDDDDQLDGEKYVSEYSVPAQVDYDDFLGGLSRIDNEFNRHKEFIGNSIQAIARIGGFWWFDALALALG</sequence>
<dbReference type="AlphaFoldDB" id="A0A2Z6R3Z6"/>
<dbReference type="EMBL" id="BEXD01001113">
    <property type="protein sequence ID" value="GBB92404.1"/>
    <property type="molecule type" value="Genomic_DNA"/>
</dbReference>
<keyword evidence="3 5" id="KW-0493">Microtubule</keyword>
<dbReference type="STRING" id="94130.A0A2Z6R3Z6"/>
<feature type="domain" description="Gamma tubulin complex component protein N-terminal" evidence="8">
    <location>
        <begin position="276"/>
        <end position="575"/>
    </location>
</feature>
<protein>
    <recommendedName>
        <fullName evidence="5">Spindle pole body component</fullName>
    </recommendedName>
</protein>
<dbReference type="GO" id="GO:0051225">
    <property type="term" value="P:spindle assembly"/>
    <property type="evidence" value="ECO:0007669"/>
    <property type="project" value="TreeGrafter"/>
</dbReference>
<feature type="region of interest" description="Disordered" evidence="6">
    <location>
        <begin position="634"/>
        <end position="664"/>
    </location>
</feature>
<feature type="region of interest" description="Disordered" evidence="6">
    <location>
        <begin position="1009"/>
        <end position="1028"/>
    </location>
</feature>
<dbReference type="InterPro" id="IPR040457">
    <property type="entry name" value="GCP_C"/>
</dbReference>
<dbReference type="GO" id="GO:0051321">
    <property type="term" value="P:meiotic cell cycle"/>
    <property type="evidence" value="ECO:0007669"/>
    <property type="project" value="TreeGrafter"/>
</dbReference>
<keyword evidence="10" id="KW-1185">Reference proteome</keyword>
<evidence type="ECO:0000256" key="3">
    <source>
        <dbReference type="ARBA" id="ARBA00022701"/>
    </source>
</evidence>
<comment type="similarity">
    <text evidence="1 5">Belongs to the TUBGCP family.</text>
</comment>
<dbReference type="GO" id="GO:0000278">
    <property type="term" value="P:mitotic cell cycle"/>
    <property type="evidence" value="ECO:0007669"/>
    <property type="project" value="TreeGrafter"/>
</dbReference>
<reference evidence="9 10" key="1">
    <citation type="submission" date="2017-11" db="EMBL/GenBank/DDBJ databases">
        <title>The genome of Rhizophagus clarus HR1 reveals common genetic basis of auxotrophy among arbuscular mycorrhizal fungi.</title>
        <authorList>
            <person name="Kobayashi Y."/>
        </authorList>
    </citation>
    <scope>NUCLEOTIDE SEQUENCE [LARGE SCALE GENOMIC DNA]</scope>
    <source>
        <strain evidence="9 10">HR1</strain>
    </source>
</reference>
<feature type="compositionally biased region" description="Acidic residues" evidence="6">
    <location>
        <begin position="1015"/>
        <end position="1028"/>
    </location>
</feature>
<gene>
    <name evidence="9" type="ORF">RclHR1_00200037</name>
</gene>
<dbReference type="InterPro" id="IPR041470">
    <property type="entry name" value="GCP_N"/>
</dbReference>
<evidence type="ECO:0000313" key="10">
    <source>
        <dbReference type="Proteomes" id="UP000247702"/>
    </source>
</evidence>
<name>A0A2Z6R3Z6_9GLOM</name>
<comment type="caution">
    <text evidence="9">The sequence shown here is derived from an EMBL/GenBank/DDBJ whole genome shotgun (WGS) entry which is preliminary data.</text>
</comment>
<dbReference type="GO" id="GO:0031122">
    <property type="term" value="P:cytoplasmic microtubule organization"/>
    <property type="evidence" value="ECO:0007669"/>
    <property type="project" value="TreeGrafter"/>
</dbReference>
<dbReference type="PANTHER" id="PTHR19302">
    <property type="entry name" value="GAMMA TUBULIN COMPLEX PROTEIN"/>
    <property type="match status" value="1"/>
</dbReference>
<dbReference type="GO" id="GO:0007020">
    <property type="term" value="P:microtubule nucleation"/>
    <property type="evidence" value="ECO:0007669"/>
    <property type="project" value="InterPro"/>
</dbReference>
<evidence type="ECO:0000256" key="6">
    <source>
        <dbReference type="SAM" id="MobiDB-lite"/>
    </source>
</evidence>
<evidence type="ECO:0000256" key="2">
    <source>
        <dbReference type="ARBA" id="ARBA00022490"/>
    </source>
</evidence>
<keyword evidence="4 5" id="KW-0206">Cytoskeleton</keyword>
<dbReference type="Gene3D" id="1.20.120.1900">
    <property type="entry name" value="Gamma-tubulin complex, C-terminal domain"/>
    <property type="match status" value="1"/>
</dbReference>
<evidence type="ECO:0000313" key="9">
    <source>
        <dbReference type="EMBL" id="GBB92404.1"/>
    </source>
</evidence>
<dbReference type="GO" id="GO:0000922">
    <property type="term" value="C:spindle pole"/>
    <property type="evidence" value="ECO:0007669"/>
    <property type="project" value="InterPro"/>
</dbReference>
<evidence type="ECO:0000259" key="7">
    <source>
        <dbReference type="Pfam" id="PF04130"/>
    </source>
</evidence>
<evidence type="ECO:0000259" key="8">
    <source>
        <dbReference type="Pfam" id="PF17681"/>
    </source>
</evidence>
<dbReference type="GO" id="GO:0051011">
    <property type="term" value="F:microtubule minus-end binding"/>
    <property type="evidence" value="ECO:0007669"/>
    <property type="project" value="TreeGrafter"/>
</dbReference>
<comment type="subcellular location">
    <subcellularLocation>
        <location evidence="5">Cytoplasm</location>
        <location evidence="5">Cytoskeleton</location>
        <location evidence="5">Microtubule organizing center</location>
    </subcellularLocation>
</comment>
<dbReference type="Pfam" id="PF04130">
    <property type="entry name" value="GCP_C_terminal"/>
    <property type="match status" value="1"/>
</dbReference>
<dbReference type="GO" id="GO:0043015">
    <property type="term" value="F:gamma-tubulin binding"/>
    <property type="evidence" value="ECO:0007669"/>
    <property type="project" value="InterPro"/>
</dbReference>
<dbReference type="Proteomes" id="UP000247702">
    <property type="component" value="Unassembled WGS sequence"/>
</dbReference>
<dbReference type="CDD" id="cd22572">
    <property type="entry name" value="GCP5_NTD"/>
    <property type="match status" value="1"/>
</dbReference>
<dbReference type="GO" id="GO:0005816">
    <property type="term" value="C:spindle pole body"/>
    <property type="evidence" value="ECO:0007669"/>
    <property type="project" value="UniProtKB-ARBA"/>
</dbReference>
<dbReference type="Pfam" id="PF17681">
    <property type="entry name" value="GCP_N_terminal"/>
    <property type="match status" value="1"/>
</dbReference>
<dbReference type="GO" id="GO:0005874">
    <property type="term" value="C:microtubule"/>
    <property type="evidence" value="ECO:0007669"/>
    <property type="project" value="UniProtKB-KW"/>
</dbReference>
<dbReference type="GO" id="GO:0000930">
    <property type="term" value="C:gamma-tubulin complex"/>
    <property type="evidence" value="ECO:0007669"/>
    <property type="project" value="TreeGrafter"/>
</dbReference>
<keyword evidence="2 5" id="KW-0963">Cytoplasm</keyword>
<organism evidence="9 10">
    <name type="scientific">Rhizophagus clarus</name>
    <dbReference type="NCBI Taxonomy" id="94130"/>
    <lineage>
        <taxon>Eukaryota</taxon>
        <taxon>Fungi</taxon>
        <taxon>Fungi incertae sedis</taxon>
        <taxon>Mucoromycota</taxon>
        <taxon>Glomeromycotina</taxon>
        <taxon>Glomeromycetes</taxon>
        <taxon>Glomerales</taxon>
        <taxon>Glomeraceae</taxon>
        <taxon>Rhizophagus</taxon>
    </lineage>
</organism>
<evidence type="ECO:0000256" key="4">
    <source>
        <dbReference type="ARBA" id="ARBA00023212"/>
    </source>
</evidence>
<dbReference type="InterPro" id="IPR059169">
    <property type="entry name" value="GCP5_N_ext"/>
</dbReference>
<dbReference type="InterPro" id="IPR007259">
    <property type="entry name" value="GCP"/>
</dbReference>
<evidence type="ECO:0000256" key="1">
    <source>
        <dbReference type="ARBA" id="ARBA00010337"/>
    </source>
</evidence>
<dbReference type="PANTHER" id="PTHR19302:SF33">
    <property type="entry name" value="GAMMA-TUBULIN COMPLEX COMPONENT 5"/>
    <property type="match status" value="1"/>
</dbReference>
<evidence type="ECO:0000256" key="5">
    <source>
        <dbReference type="RuleBase" id="RU363050"/>
    </source>
</evidence>
<dbReference type="InterPro" id="IPR042241">
    <property type="entry name" value="GCP_C_sf"/>
</dbReference>
<accession>A0A2Z6R3Z6</accession>
<feature type="domain" description="Gamma tubulin complex component C-terminal" evidence="7">
    <location>
        <begin position="762"/>
        <end position="992"/>
    </location>
</feature>